<dbReference type="Pfam" id="PF13417">
    <property type="entry name" value="GST_N_3"/>
    <property type="match status" value="1"/>
</dbReference>
<accession>A0AB74UVP7</accession>
<dbReference type="EMBL" id="CP170721">
    <property type="protein sequence ID" value="XIA19397.1"/>
    <property type="molecule type" value="Genomic_DNA"/>
</dbReference>
<feature type="domain" description="GST N-terminal" evidence="1">
    <location>
        <begin position="1"/>
        <end position="81"/>
    </location>
</feature>
<dbReference type="AlphaFoldDB" id="A0AB74UVP7"/>
<dbReference type="Gene3D" id="1.20.1050.10">
    <property type="match status" value="1"/>
</dbReference>
<evidence type="ECO:0000259" key="1">
    <source>
        <dbReference type="PROSITE" id="PS50404"/>
    </source>
</evidence>
<dbReference type="RefSeq" id="WP_395119324.1">
    <property type="nucleotide sequence ID" value="NZ_CP170721.1"/>
</dbReference>
<gene>
    <name evidence="3" type="ORF">ACFYG5_04435</name>
</gene>
<dbReference type="CDD" id="cd00570">
    <property type="entry name" value="GST_N_family"/>
    <property type="match status" value="1"/>
</dbReference>
<evidence type="ECO:0000259" key="2">
    <source>
        <dbReference type="PROSITE" id="PS50405"/>
    </source>
</evidence>
<dbReference type="SFLD" id="SFLDG00358">
    <property type="entry name" value="Main_(cytGST)"/>
    <property type="match status" value="1"/>
</dbReference>
<dbReference type="InterPro" id="IPR010987">
    <property type="entry name" value="Glutathione-S-Trfase_C-like"/>
</dbReference>
<organism evidence="3">
    <name type="scientific">Rhodanobacter sp. FW102-FHT14D07</name>
    <dbReference type="NCBI Taxonomy" id="3351462"/>
    <lineage>
        <taxon>Bacteria</taxon>
        <taxon>Pseudomonadati</taxon>
        <taxon>Pseudomonadota</taxon>
        <taxon>Gammaproteobacteria</taxon>
        <taxon>Lysobacterales</taxon>
        <taxon>Rhodanobacteraceae</taxon>
        <taxon>Rhodanobacter</taxon>
    </lineage>
</organism>
<name>A0AB74UVP7_9GAMM</name>
<dbReference type="PANTHER" id="PTHR44051:SF8">
    <property type="entry name" value="GLUTATHIONE S-TRANSFERASE GSTA"/>
    <property type="match status" value="1"/>
</dbReference>
<dbReference type="InterPro" id="IPR036282">
    <property type="entry name" value="Glutathione-S-Trfase_C_sf"/>
</dbReference>
<dbReference type="InterPro" id="IPR040079">
    <property type="entry name" value="Glutathione_S-Trfase"/>
</dbReference>
<dbReference type="PROSITE" id="PS50404">
    <property type="entry name" value="GST_NTER"/>
    <property type="match status" value="1"/>
</dbReference>
<proteinExistence type="predicted"/>
<protein>
    <submittedName>
        <fullName evidence="3">Glutathione S-transferase family protein</fullName>
    </submittedName>
</protein>
<dbReference type="SFLD" id="SFLDS00019">
    <property type="entry name" value="Glutathione_Transferase_(cytos"/>
    <property type="match status" value="1"/>
</dbReference>
<feature type="domain" description="GST C-terminal" evidence="2">
    <location>
        <begin position="86"/>
        <end position="210"/>
    </location>
</feature>
<dbReference type="Gene3D" id="3.40.30.10">
    <property type="entry name" value="Glutaredoxin"/>
    <property type="match status" value="1"/>
</dbReference>
<dbReference type="Pfam" id="PF13410">
    <property type="entry name" value="GST_C_2"/>
    <property type="match status" value="1"/>
</dbReference>
<dbReference type="InterPro" id="IPR004045">
    <property type="entry name" value="Glutathione_S-Trfase_N"/>
</dbReference>
<dbReference type="SUPFAM" id="SSF47616">
    <property type="entry name" value="GST C-terminal domain-like"/>
    <property type="match status" value="1"/>
</dbReference>
<dbReference type="PANTHER" id="PTHR44051">
    <property type="entry name" value="GLUTATHIONE S-TRANSFERASE-RELATED"/>
    <property type="match status" value="1"/>
</dbReference>
<reference evidence="3" key="1">
    <citation type="submission" date="2024-10" db="EMBL/GenBank/DDBJ databases">
        <authorList>
            <person name="Lesea H.P."/>
            <person name="Kuehl J.V."/>
            <person name="Chandonia J.-M."/>
        </authorList>
    </citation>
    <scope>NUCLEOTIDE SEQUENCE</scope>
    <source>
        <strain evidence="3">FW102-FHT14D07</strain>
    </source>
</reference>
<dbReference type="InterPro" id="IPR036249">
    <property type="entry name" value="Thioredoxin-like_sf"/>
</dbReference>
<dbReference type="CDD" id="cd00299">
    <property type="entry name" value="GST_C_family"/>
    <property type="match status" value="1"/>
</dbReference>
<dbReference type="PROSITE" id="PS50405">
    <property type="entry name" value="GST_CTER"/>
    <property type="match status" value="1"/>
</dbReference>
<sequence>MTLKLYAHPFSSYCQKVLIALYENDIAFEWRVLTPDDAATDAEFTALWPIRRMPLLRDGERTVIESSIIIEYLDRHYPGAAPLIPFDVDTALEARAMDRCFDLYVQTPVQKIVFDSLRPAADRDPSGVNEARARLDTAYAWLDRKLAGRHWATGGDFSLADCSAAPALFYADWTHPIPADFASVLAYRQRLLARPSFARAVDEARPYRSYFPLGAPDRD</sequence>
<evidence type="ECO:0000313" key="3">
    <source>
        <dbReference type="EMBL" id="XIA19397.1"/>
    </source>
</evidence>
<dbReference type="SUPFAM" id="SSF52833">
    <property type="entry name" value="Thioredoxin-like"/>
    <property type="match status" value="1"/>
</dbReference>